<protein>
    <submittedName>
        <fullName evidence="1">Uncharacterized protein</fullName>
    </submittedName>
</protein>
<keyword evidence="2" id="KW-1185">Reference proteome</keyword>
<organism evidence="1 2">
    <name type="scientific">Halotia branconii CENA392</name>
    <dbReference type="NCBI Taxonomy" id="1539056"/>
    <lineage>
        <taxon>Bacteria</taxon>
        <taxon>Bacillati</taxon>
        <taxon>Cyanobacteriota</taxon>
        <taxon>Cyanophyceae</taxon>
        <taxon>Nostocales</taxon>
        <taxon>Nodulariaceae</taxon>
        <taxon>Halotia</taxon>
    </lineage>
</organism>
<sequence length="77" mass="8951">MKHGIQKIEQEVSSYYLADEIKGTYRGMMIAIPPREWKVFAKMNLLELTKILQHLAANVNLFVFVSHPRTPKKQEGH</sequence>
<dbReference type="EMBL" id="CP124543">
    <property type="protein sequence ID" value="WGV25571.1"/>
    <property type="molecule type" value="Genomic_DNA"/>
</dbReference>
<evidence type="ECO:0000313" key="1">
    <source>
        <dbReference type="EMBL" id="WGV25571.1"/>
    </source>
</evidence>
<evidence type="ECO:0000313" key="2">
    <source>
        <dbReference type="Proteomes" id="UP001223520"/>
    </source>
</evidence>
<dbReference type="AlphaFoldDB" id="A0AAJ6P9C1"/>
<gene>
    <name evidence="1" type="ORF">QI031_28225</name>
</gene>
<proteinExistence type="predicted"/>
<reference evidence="1 2" key="1">
    <citation type="journal article" date="2023" name="Limnol Oceanogr Lett">
        <title>Environmental adaptations by the intertidal Antarctic cyanobacterium Halotia branconii CENA392 as revealed using long-read genome sequencing.</title>
        <authorList>
            <person name="Dextro R.B."/>
            <person name="Delbaje E."/>
            <person name="Freitas P.N.N."/>
            <person name="Geraldes V."/>
            <person name="Pinto E."/>
            <person name="Long P.F."/>
            <person name="Fiore M.F."/>
        </authorList>
    </citation>
    <scope>NUCLEOTIDE SEQUENCE [LARGE SCALE GENOMIC DNA]</scope>
    <source>
        <strain evidence="1 2">CENA392</strain>
    </source>
</reference>
<dbReference type="RefSeq" id="WP_281482870.1">
    <property type="nucleotide sequence ID" value="NZ_CP124543.1"/>
</dbReference>
<dbReference type="Proteomes" id="UP001223520">
    <property type="component" value="Chromosome"/>
</dbReference>
<accession>A0AAJ6P9C1</accession>
<dbReference type="KEGG" id="hbq:QI031_28225"/>
<name>A0AAJ6P9C1_9CYAN</name>